<gene>
    <name evidence="1" type="ORF">ABA31_09340</name>
</gene>
<proteinExistence type="predicted"/>
<evidence type="ECO:0008006" key="3">
    <source>
        <dbReference type="Google" id="ProtNLM"/>
    </source>
</evidence>
<organism evidence="1 2">
    <name type="scientific">Agrococcus baldri</name>
    <dbReference type="NCBI Taxonomy" id="153730"/>
    <lineage>
        <taxon>Bacteria</taxon>
        <taxon>Bacillati</taxon>
        <taxon>Actinomycetota</taxon>
        <taxon>Actinomycetes</taxon>
        <taxon>Micrococcales</taxon>
        <taxon>Microbacteriaceae</taxon>
        <taxon>Agrococcus</taxon>
    </lineage>
</organism>
<accession>A0AA87RHH6</accession>
<protein>
    <recommendedName>
        <fullName evidence="3">Methionine synthase II (Cobalamin-independent)</fullName>
    </recommendedName>
</protein>
<evidence type="ECO:0000313" key="1">
    <source>
        <dbReference type="EMBL" id="GEK79583.1"/>
    </source>
</evidence>
<evidence type="ECO:0000313" key="2">
    <source>
        <dbReference type="Proteomes" id="UP000321749"/>
    </source>
</evidence>
<dbReference type="RefSeq" id="WP_146793116.1">
    <property type="nucleotide sequence ID" value="NZ_BJUU01000004.1"/>
</dbReference>
<dbReference type="Proteomes" id="UP000321749">
    <property type="component" value="Unassembled WGS sequence"/>
</dbReference>
<comment type="caution">
    <text evidence="1">The sequence shown here is derived from an EMBL/GenBank/DDBJ whole genome shotgun (WGS) entry which is preliminary data.</text>
</comment>
<dbReference type="InterPro" id="IPR038071">
    <property type="entry name" value="UROD/MetE-like_sf"/>
</dbReference>
<dbReference type="SUPFAM" id="SSF51726">
    <property type="entry name" value="UROD/MetE-like"/>
    <property type="match status" value="1"/>
</dbReference>
<dbReference type="EMBL" id="BJUU01000004">
    <property type="protein sequence ID" value="GEK79583.1"/>
    <property type="molecule type" value="Genomic_DNA"/>
</dbReference>
<name>A0AA87RHH6_9MICO</name>
<reference evidence="1 2" key="1">
    <citation type="submission" date="2019-07" db="EMBL/GenBank/DDBJ databases">
        <title>Whole genome shotgun sequence of Agrococcus baldri NBRC 103055.</title>
        <authorList>
            <person name="Hosoyama A."/>
            <person name="Uohara A."/>
            <person name="Ohji S."/>
            <person name="Ichikawa N."/>
        </authorList>
    </citation>
    <scope>NUCLEOTIDE SEQUENCE [LARGE SCALE GENOMIC DNA]</scope>
    <source>
        <strain evidence="1 2">NBRC 103055</strain>
    </source>
</reference>
<dbReference type="AlphaFoldDB" id="A0AA87RHH6"/>
<sequence length="355" mass="38142">MSAAVPTHLVGSINQPDAESVFRIVADRLDTVPRIPDGEVGERFYWIQFQTIRFDATPGLERVGEPGHRIRDTFDVRPFRVTGEVVLPELGYAAAAIDSYERFAALQERGVIAAGTRFQVSLPTPVAIVGAFIEADSRAAFEPVYREALRAELAAILAAVPHERLAIQWDAAVEFAILERDRRPAFAIEPWWGADALQGVVDRLTEVGGWVPQGVELGYHLCYGDVEEAHFVQPEDAGTLAAVIRGVLGAASRPVDWIHLPVPIERDDEAYFAPLAGIGWGRNQVFLGLVHHEDGVAGALRRAAAARAAVPELAGAAGFGVATECGFGRGPAERTAPLLDVHRDVAAALAAVSVA</sequence>
<keyword evidence="2" id="KW-1185">Reference proteome</keyword>
<dbReference type="Gene3D" id="3.20.20.210">
    <property type="match status" value="1"/>
</dbReference>